<organism evidence="1 2">
    <name type="scientific">Maribacter phage Colly_1</name>
    <dbReference type="NCBI Taxonomy" id="2745691"/>
    <lineage>
        <taxon>Viruses</taxon>
        <taxon>Duplodnaviria</taxon>
        <taxon>Heunggongvirae</taxon>
        <taxon>Uroviricota</taxon>
        <taxon>Caudoviricetes</taxon>
        <taxon>Molycolviridae</taxon>
        <taxon>Mollyvirus</taxon>
        <taxon>Mollyvirus colly</taxon>
    </lineage>
</organism>
<protein>
    <submittedName>
        <fullName evidence="1">Uncharacterized protein</fullName>
    </submittedName>
</protein>
<dbReference type="EMBL" id="MT732450">
    <property type="protein sequence ID" value="QQO97220.1"/>
    <property type="molecule type" value="Genomic_DNA"/>
</dbReference>
<dbReference type="Proteomes" id="UP000693899">
    <property type="component" value="Segment"/>
</dbReference>
<accession>A0A8E4UXU0</accession>
<sequence>MSDLLDKYKTRTVNYEYLNELWEAYSLDSGSEEFKLMLIPFCNLIATNLLRRFPQTIITKDELFSEAFYRAVRATTRKDSADFENASAFYSWLRITLDRGTAPLITYGDKVYDPSNNEDAPEVTKELDLRMSNEFEYNKEKIVKFFNKSVLLYSDNEKKLLLFLLKKYLEWEDLDEITDDFIKSHFHINVREIYIYRNLFFIIFKISCLMFLKEDFKLNTTPFRKIDNKIIVDKFFLMLVHMEKYPYLSQLYNILGDNFTDFVTIFGGCTVAIPSLEEITIANEDLDIYTEFLNSDRSDVHIKEVAVKFNKKMTDVRYILDLLDTKVERFYKDSYKK</sequence>
<evidence type="ECO:0000313" key="2">
    <source>
        <dbReference type="Proteomes" id="UP000693899"/>
    </source>
</evidence>
<reference evidence="1" key="1">
    <citation type="submission" date="2020-07" db="EMBL/GenBank/DDBJ databases">
        <title>Highly diverse flavobacterial phages as mortality factor during North Sea spring blooms.</title>
        <authorList>
            <person name="Bartlau N."/>
            <person name="Wichels A."/>
            <person name="Krohne G."/>
            <person name="Adriaenssens E.M."/>
            <person name="Heins A."/>
            <person name="Fuchs B.M."/>
            <person name="Amann R."/>
            <person name="Moraru C."/>
        </authorList>
    </citation>
    <scope>NUCLEOTIDE SEQUENCE</scope>
</reference>
<gene>
    <name evidence="1" type="ORF">Colly1_121</name>
</gene>
<proteinExistence type="predicted"/>
<name>A0A8E4UXU0_9CAUD</name>
<keyword evidence="2" id="KW-1185">Reference proteome</keyword>
<evidence type="ECO:0000313" key="1">
    <source>
        <dbReference type="EMBL" id="QQO97220.1"/>
    </source>
</evidence>